<proteinExistence type="predicted"/>
<dbReference type="PANTHER" id="PTHR11138:SF5">
    <property type="entry name" value="METHIONYL-TRNA FORMYLTRANSFERASE, MITOCHONDRIAL"/>
    <property type="match status" value="1"/>
</dbReference>
<sequence>MNVSRFAPSSLRTARAATPTRWRQPYRSFSKRSDPLRILFCGSDEFSVASLKALHNEHKKTGTGLIQSIDVVVRPSKPTGRGYKVLREVRLQAFAKELNLPIHVRDTFTGWDMPKPDDEPINLIIAVSFGLFVPPRLIHASKYGGLNVHPSMLPDLRGPAPIHHALLAERPFTGITIQTLSPENFDAGVHLAQTPPPGIAIPTGCTPDHLQQVLAPEGARMLVEALRAGLHVPPYEKEEEACQQRAPVATTTETPPLHAPKITTQDRQVLWTAQTARQVVVRQRVLGPLWTHLRLPGKDGVKEAEGSEKRAILDEISVVGGPPGREHASAGTSDRTTGTGTSSADGDVVWVQKTPVPQTKEEKKARAALRWETESVTSPYWVNVDGEAVIVPMGEESWLRIGRIKVEGSTFKPARTVLGGKGSK</sequence>
<dbReference type="InterPro" id="IPR002376">
    <property type="entry name" value="Formyl_transf_N"/>
</dbReference>
<dbReference type="GO" id="GO:0004479">
    <property type="term" value="F:methionyl-tRNA formyltransferase activity"/>
    <property type="evidence" value="ECO:0007669"/>
    <property type="project" value="UniProtKB-EC"/>
</dbReference>
<dbReference type="InterPro" id="IPR041711">
    <property type="entry name" value="Met-tRNA-FMT_N"/>
</dbReference>
<dbReference type="PANTHER" id="PTHR11138">
    <property type="entry name" value="METHIONYL-TRNA FORMYLTRANSFERASE"/>
    <property type="match status" value="1"/>
</dbReference>
<evidence type="ECO:0000313" key="5">
    <source>
        <dbReference type="Proteomes" id="UP001303115"/>
    </source>
</evidence>
<dbReference type="Gene3D" id="3.40.50.12230">
    <property type="match status" value="1"/>
</dbReference>
<gene>
    <name evidence="4" type="ORF">C8A01DRAFT_49550</name>
</gene>
<dbReference type="EMBL" id="MU854501">
    <property type="protein sequence ID" value="KAK4033974.1"/>
    <property type="molecule type" value="Genomic_DNA"/>
</dbReference>
<keyword evidence="5" id="KW-1185">Reference proteome</keyword>
<name>A0AAN6SNB8_9PEZI</name>
<protein>
    <recommendedName>
        <fullName evidence="1">methionyl-tRNA formyltransferase</fullName>
        <ecNumber evidence="1">2.1.2.9</ecNumber>
    </recommendedName>
</protein>
<accession>A0AAN6SNB8</accession>
<dbReference type="SUPFAM" id="SSF53328">
    <property type="entry name" value="Formyltransferase"/>
    <property type="match status" value="1"/>
</dbReference>
<evidence type="ECO:0000256" key="1">
    <source>
        <dbReference type="ARBA" id="ARBA00012261"/>
    </source>
</evidence>
<reference evidence="5" key="1">
    <citation type="journal article" date="2023" name="Mol. Phylogenet. Evol.">
        <title>Genome-scale phylogeny and comparative genomics of the fungal order Sordariales.</title>
        <authorList>
            <person name="Hensen N."/>
            <person name="Bonometti L."/>
            <person name="Westerberg I."/>
            <person name="Brannstrom I.O."/>
            <person name="Guillou S."/>
            <person name="Cros-Aarteil S."/>
            <person name="Calhoun S."/>
            <person name="Haridas S."/>
            <person name="Kuo A."/>
            <person name="Mondo S."/>
            <person name="Pangilinan J."/>
            <person name="Riley R."/>
            <person name="LaButti K."/>
            <person name="Andreopoulos B."/>
            <person name="Lipzen A."/>
            <person name="Chen C."/>
            <person name="Yan M."/>
            <person name="Daum C."/>
            <person name="Ng V."/>
            <person name="Clum A."/>
            <person name="Steindorff A."/>
            <person name="Ohm R.A."/>
            <person name="Martin F."/>
            <person name="Silar P."/>
            <person name="Natvig D.O."/>
            <person name="Lalanne C."/>
            <person name="Gautier V."/>
            <person name="Ament-Velasquez S.L."/>
            <person name="Kruys A."/>
            <person name="Hutchinson M.I."/>
            <person name="Powell A.J."/>
            <person name="Barry K."/>
            <person name="Miller A.N."/>
            <person name="Grigoriev I.V."/>
            <person name="Debuchy R."/>
            <person name="Gladieux P."/>
            <person name="Hiltunen Thoren M."/>
            <person name="Johannesson H."/>
        </authorList>
    </citation>
    <scope>NUCLEOTIDE SEQUENCE [LARGE SCALE GENOMIC DNA]</scope>
    <source>
        <strain evidence="5">CBS 284.82</strain>
    </source>
</reference>
<evidence type="ECO:0000256" key="2">
    <source>
        <dbReference type="SAM" id="MobiDB-lite"/>
    </source>
</evidence>
<feature type="compositionally biased region" description="Low complexity" evidence="2">
    <location>
        <begin position="329"/>
        <end position="346"/>
    </location>
</feature>
<dbReference type="GO" id="GO:0005739">
    <property type="term" value="C:mitochondrion"/>
    <property type="evidence" value="ECO:0007669"/>
    <property type="project" value="TreeGrafter"/>
</dbReference>
<evidence type="ECO:0000313" key="4">
    <source>
        <dbReference type="EMBL" id="KAK4033974.1"/>
    </source>
</evidence>
<dbReference type="CDD" id="cd08646">
    <property type="entry name" value="FMT_core_Met-tRNA-FMT_N"/>
    <property type="match status" value="1"/>
</dbReference>
<dbReference type="AlphaFoldDB" id="A0AAN6SNB8"/>
<feature type="region of interest" description="Disordered" evidence="2">
    <location>
        <begin position="318"/>
        <end position="346"/>
    </location>
</feature>
<dbReference type="InterPro" id="IPR036477">
    <property type="entry name" value="Formyl_transf_N_sf"/>
</dbReference>
<dbReference type="Pfam" id="PF00551">
    <property type="entry name" value="Formyl_trans_N"/>
    <property type="match status" value="1"/>
</dbReference>
<evidence type="ECO:0000259" key="3">
    <source>
        <dbReference type="Pfam" id="PF00551"/>
    </source>
</evidence>
<comment type="caution">
    <text evidence="4">The sequence shown here is derived from an EMBL/GenBank/DDBJ whole genome shotgun (WGS) entry which is preliminary data.</text>
</comment>
<organism evidence="4 5">
    <name type="scientific">Parachaetomium inaequale</name>
    <dbReference type="NCBI Taxonomy" id="2588326"/>
    <lineage>
        <taxon>Eukaryota</taxon>
        <taxon>Fungi</taxon>
        <taxon>Dikarya</taxon>
        <taxon>Ascomycota</taxon>
        <taxon>Pezizomycotina</taxon>
        <taxon>Sordariomycetes</taxon>
        <taxon>Sordariomycetidae</taxon>
        <taxon>Sordariales</taxon>
        <taxon>Chaetomiaceae</taxon>
        <taxon>Parachaetomium</taxon>
    </lineage>
</organism>
<dbReference type="Proteomes" id="UP001303115">
    <property type="component" value="Unassembled WGS sequence"/>
</dbReference>
<dbReference type="EC" id="2.1.2.9" evidence="1"/>
<feature type="domain" description="Formyl transferase N-terminal" evidence="3">
    <location>
        <begin position="37"/>
        <end position="226"/>
    </location>
</feature>